<dbReference type="Pfam" id="PF05437">
    <property type="entry name" value="AzlD"/>
    <property type="match status" value="1"/>
</dbReference>
<gene>
    <name evidence="2" type="ORF">CLN94_11470</name>
</gene>
<feature type="transmembrane region" description="Helical" evidence="1">
    <location>
        <begin position="12"/>
        <end position="31"/>
    </location>
</feature>
<dbReference type="OrthoDB" id="6119856at2"/>
<reference evidence="2 3" key="1">
    <citation type="submission" date="2017-09" db="EMBL/GenBank/DDBJ databases">
        <title>A multilocus sequence analysis scheme for characterization of bacteria in the genus Thioclava.</title>
        <authorList>
            <person name="Liu Y."/>
            <person name="Shao Z."/>
        </authorList>
    </citation>
    <scope>NUCLEOTIDE SEQUENCE [LARGE SCALE GENOMIC DNA]</scope>
    <source>
        <strain evidence="2 3">CAU 1312</strain>
    </source>
</reference>
<evidence type="ECO:0000256" key="1">
    <source>
        <dbReference type="SAM" id="Phobius"/>
    </source>
</evidence>
<sequence>MTGYSPLEIWIIIIALGIGTFFLRYSFLGMIGKRQLPEWALRYLRYTPVAVLPGLVAPLVLWPSGTGGEPDPARLMAAAATVLLGLVTRNTLFGIIGGLATLYLGLWLVG</sequence>
<keyword evidence="1" id="KW-0472">Membrane</keyword>
<feature type="transmembrane region" description="Helical" evidence="1">
    <location>
        <begin position="43"/>
        <end position="62"/>
    </location>
</feature>
<name>A0A2A4CNR3_9RHOB</name>
<evidence type="ECO:0000313" key="2">
    <source>
        <dbReference type="EMBL" id="PCD76097.1"/>
    </source>
</evidence>
<dbReference type="EMBL" id="NTJD01000008">
    <property type="protein sequence ID" value="PCD76097.1"/>
    <property type="molecule type" value="Genomic_DNA"/>
</dbReference>
<dbReference type="AlphaFoldDB" id="A0A2A4CNR3"/>
<proteinExistence type="predicted"/>
<dbReference type="Proteomes" id="UP000243507">
    <property type="component" value="Unassembled WGS sequence"/>
</dbReference>
<comment type="caution">
    <text evidence="2">The sequence shown here is derived from an EMBL/GenBank/DDBJ whole genome shotgun (WGS) entry which is preliminary data.</text>
</comment>
<keyword evidence="1" id="KW-0812">Transmembrane</keyword>
<keyword evidence="1" id="KW-1133">Transmembrane helix</keyword>
<protein>
    <recommendedName>
        <fullName evidence="4">AzlD domain-containing protein</fullName>
    </recommendedName>
</protein>
<organism evidence="2 3">
    <name type="scientific">Pseudothioclava arenosa</name>
    <dbReference type="NCBI Taxonomy" id="1795308"/>
    <lineage>
        <taxon>Bacteria</taxon>
        <taxon>Pseudomonadati</taxon>
        <taxon>Pseudomonadota</taxon>
        <taxon>Alphaproteobacteria</taxon>
        <taxon>Rhodobacterales</taxon>
        <taxon>Paracoccaceae</taxon>
        <taxon>Pseudothioclava</taxon>
    </lineage>
</organism>
<dbReference type="InterPro" id="IPR008407">
    <property type="entry name" value="Brnchd-chn_aa_trnsp_AzlD"/>
</dbReference>
<evidence type="ECO:0008006" key="4">
    <source>
        <dbReference type="Google" id="ProtNLM"/>
    </source>
</evidence>
<accession>A0A2A4CNR3</accession>
<keyword evidence="3" id="KW-1185">Reference proteome</keyword>
<feature type="transmembrane region" description="Helical" evidence="1">
    <location>
        <begin position="82"/>
        <end position="109"/>
    </location>
</feature>
<evidence type="ECO:0000313" key="3">
    <source>
        <dbReference type="Proteomes" id="UP000243507"/>
    </source>
</evidence>
<dbReference type="RefSeq" id="WP_096434085.1">
    <property type="nucleotide sequence ID" value="NZ_NTJD01000008.1"/>
</dbReference>